<dbReference type="InterPro" id="IPR010982">
    <property type="entry name" value="Lambda_DNA-bd_dom_sf"/>
</dbReference>
<keyword evidence="3" id="KW-0804">Transcription</keyword>
<dbReference type="Pfam" id="PF00356">
    <property type="entry name" value="LacI"/>
    <property type="match status" value="1"/>
</dbReference>
<dbReference type="CDD" id="cd06267">
    <property type="entry name" value="PBP1_LacI_sugar_binding-like"/>
    <property type="match status" value="1"/>
</dbReference>
<proteinExistence type="predicted"/>
<dbReference type="SUPFAM" id="SSF53822">
    <property type="entry name" value="Periplasmic binding protein-like I"/>
    <property type="match status" value="1"/>
</dbReference>
<dbReference type="PROSITE" id="PS00356">
    <property type="entry name" value="HTH_LACI_1"/>
    <property type="match status" value="1"/>
</dbReference>
<evidence type="ECO:0000259" key="4">
    <source>
        <dbReference type="PROSITE" id="PS50932"/>
    </source>
</evidence>
<keyword evidence="6" id="KW-1185">Reference proteome</keyword>
<dbReference type="EMBL" id="CP095045">
    <property type="protein sequence ID" value="UOQ56105.1"/>
    <property type="molecule type" value="Genomic_DNA"/>
</dbReference>
<dbReference type="CDD" id="cd01392">
    <property type="entry name" value="HTH_LacI"/>
    <property type="match status" value="1"/>
</dbReference>
<evidence type="ECO:0000313" key="5">
    <source>
        <dbReference type="EMBL" id="UOQ56105.1"/>
    </source>
</evidence>
<name>A0ABY4FI84_9MICO</name>
<dbReference type="RefSeq" id="WP_244726299.1">
    <property type="nucleotide sequence ID" value="NZ_CP095045.1"/>
</dbReference>
<dbReference type="Gene3D" id="3.40.50.2300">
    <property type="match status" value="2"/>
</dbReference>
<dbReference type="SUPFAM" id="SSF47413">
    <property type="entry name" value="lambda repressor-like DNA-binding domains"/>
    <property type="match status" value="1"/>
</dbReference>
<dbReference type="PANTHER" id="PTHR30146:SF109">
    <property type="entry name" value="HTH-TYPE TRANSCRIPTIONAL REGULATOR GALS"/>
    <property type="match status" value="1"/>
</dbReference>
<dbReference type="PANTHER" id="PTHR30146">
    <property type="entry name" value="LACI-RELATED TRANSCRIPTIONAL REPRESSOR"/>
    <property type="match status" value="1"/>
</dbReference>
<evidence type="ECO:0000313" key="6">
    <source>
        <dbReference type="Proteomes" id="UP000831786"/>
    </source>
</evidence>
<dbReference type="PROSITE" id="PS50932">
    <property type="entry name" value="HTH_LACI_2"/>
    <property type="match status" value="1"/>
</dbReference>
<organism evidence="5 6">
    <name type="scientific">Leucobacter allii</name>
    <dbReference type="NCBI Taxonomy" id="2932247"/>
    <lineage>
        <taxon>Bacteria</taxon>
        <taxon>Bacillati</taxon>
        <taxon>Actinomycetota</taxon>
        <taxon>Actinomycetes</taxon>
        <taxon>Micrococcales</taxon>
        <taxon>Microbacteriaceae</taxon>
        <taxon>Leucobacter</taxon>
    </lineage>
</organism>
<dbReference type="SMART" id="SM00354">
    <property type="entry name" value="HTH_LACI"/>
    <property type="match status" value="1"/>
</dbReference>
<evidence type="ECO:0000256" key="2">
    <source>
        <dbReference type="ARBA" id="ARBA00023125"/>
    </source>
</evidence>
<dbReference type="InterPro" id="IPR046335">
    <property type="entry name" value="LacI/GalR-like_sensor"/>
</dbReference>
<dbReference type="Proteomes" id="UP000831786">
    <property type="component" value="Chromosome"/>
</dbReference>
<sequence length="340" mass="36004">MDGRTRSVTMREVAQHAGVSSSTVSRALSGSRAMSAEIRDRVLRSAEALGYEVNLLGRALRQQRLDVVGLILPDFSNPFFTALAEQLGAVFREAGFELLVSSAGNDLGIERRAVSSFLGRQIHALVVIPSDEAASRAALDAASRRVPTVQFDRRVADSDAPYVGCDNRIGVELIVRHVREVTPPGEPVVFVGAGTASSSARERREAFAALMPEALILDGSFDVAWGHRAARELLDRGIAGATVVTSADVIALGLQSELQAAGRRVPGDFRVIGFDGVGVADYALPALTTVRQPVEAMSRAILELITRDDPATPAGTVLVAPDLVLGDSSRTASGRAARGR</sequence>
<dbReference type="Pfam" id="PF13377">
    <property type="entry name" value="Peripla_BP_3"/>
    <property type="match status" value="1"/>
</dbReference>
<evidence type="ECO:0000256" key="1">
    <source>
        <dbReference type="ARBA" id="ARBA00023015"/>
    </source>
</evidence>
<feature type="domain" description="HTH lacI-type" evidence="4">
    <location>
        <begin position="8"/>
        <end position="62"/>
    </location>
</feature>
<keyword evidence="1" id="KW-0805">Transcription regulation</keyword>
<dbReference type="InterPro" id="IPR028082">
    <property type="entry name" value="Peripla_BP_I"/>
</dbReference>
<gene>
    <name evidence="5" type="ORF">MUN78_10355</name>
</gene>
<protein>
    <submittedName>
        <fullName evidence="5">LacI family transcriptional regulator</fullName>
    </submittedName>
</protein>
<keyword evidence="2" id="KW-0238">DNA-binding</keyword>
<dbReference type="Gene3D" id="1.10.260.40">
    <property type="entry name" value="lambda repressor-like DNA-binding domains"/>
    <property type="match status" value="1"/>
</dbReference>
<reference evidence="5 6" key="1">
    <citation type="submission" date="2022-04" db="EMBL/GenBank/DDBJ databases">
        <title>Leucobacter sp. isolated from rhizosphere of garlic.</title>
        <authorList>
            <person name="Won M."/>
            <person name="Lee C.-M."/>
            <person name="Woen H.-Y."/>
            <person name="Kwon S.-W."/>
        </authorList>
    </citation>
    <scope>NUCLEOTIDE SEQUENCE [LARGE SCALE GENOMIC DNA]</scope>
    <source>
        <strain evidence="5 6">H21R-40</strain>
    </source>
</reference>
<accession>A0ABY4FI84</accession>
<evidence type="ECO:0000256" key="3">
    <source>
        <dbReference type="ARBA" id="ARBA00023163"/>
    </source>
</evidence>
<dbReference type="InterPro" id="IPR000843">
    <property type="entry name" value="HTH_LacI"/>
</dbReference>